<evidence type="ECO:0000256" key="2">
    <source>
        <dbReference type="ARBA" id="ARBA00022692"/>
    </source>
</evidence>
<dbReference type="EMBL" id="LT907978">
    <property type="protein sequence ID" value="SOB72339.1"/>
    <property type="molecule type" value="Genomic_DNA"/>
</dbReference>
<dbReference type="RefSeq" id="WP_096240187.1">
    <property type="nucleotide sequence ID" value="NZ_LT907978.1"/>
</dbReference>
<evidence type="ECO:0000313" key="7">
    <source>
        <dbReference type="EMBL" id="SOB72339.1"/>
    </source>
</evidence>
<dbReference type="Pfam" id="PF04688">
    <property type="entry name" value="Holin_SPP1"/>
    <property type="match status" value="1"/>
</dbReference>
<comment type="subcellular location">
    <subcellularLocation>
        <location evidence="1">Membrane</location>
    </subcellularLocation>
</comment>
<evidence type="ECO:0000256" key="5">
    <source>
        <dbReference type="SAM" id="MobiDB-lite"/>
    </source>
</evidence>
<accession>A0A285PRS2</accession>
<keyword evidence="4 6" id="KW-0472">Membrane</keyword>
<name>A0A285PRS2_9FIRM</name>
<feature type="transmembrane region" description="Helical" evidence="6">
    <location>
        <begin position="21"/>
        <end position="39"/>
    </location>
</feature>
<dbReference type="KEGG" id="ehl:EHLA_1620"/>
<gene>
    <name evidence="7" type="ORF">EHLA_1620</name>
</gene>
<keyword evidence="3 6" id="KW-1133">Transmembrane helix</keyword>
<keyword evidence="2 6" id="KW-0812">Transmembrane</keyword>
<evidence type="ECO:0000313" key="8">
    <source>
        <dbReference type="Proteomes" id="UP000217549"/>
    </source>
</evidence>
<reference evidence="8" key="1">
    <citation type="submission" date="2017-09" db="EMBL/GenBank/DDBJ databases">
        <authorList>
            <person name="Shetty A S."/>
        </authorList>
    </citation>
    <scope>NUCLEOTIDE SEQUENCE [LARGE SCALE GENOMIC DNA]</scope>
</reference>
<feature type="compositionally biased region" description="Acidic residues" evidence="5">
    <location>
        <begin position="125"/>
        <end position="137"/>
    </location>
</feature>
<feature type="region of interest" description="Disordered" evidence="5">
    <location>
        <begin position="114"/>
        <end position="137"/>
    </location>
</feature>
<evidence type="ECO:0000256" key="4">
    <source>
        <dbReference type="ARBA" id="ARBA00023136"/>
    </source>
</evidence>
<feature type="transmembrane region" description="Helical" evidence="6">
    <location>
        <begin position="51"/>
        <end position="69"/>
    </location>
</feature>
<organism evidence="7 8">
    <name type="scientific">Anaerobutyricum hallii</name>
    <dbReference type="NCBI Taxonomy" id="39488"/>
    <lineage>
        <taxon>Bacteria</taxon>
        <taxon>Bacillati</taxon>
        <taxon>Bacillota</taxon>
        <taxon>Clostridia</taxon>
        <taxon>Lachnospirales</taxon>
        <taxon>Lachnospiraceae</taxon>
        <taxon>Anaerobutyricum</taxon>
    </lineage>
</organism>
<protein>
    <submittedName>
        <fullName evidence="7">HOLIN TRANSMEMBRANE MEMBRANE PROPHAGE FAMILY BHLB SPP1 5'REGION HOLIN ORF050</fullName>
    </submittedName>
</protein>
<proteinExistence type="predicted"/>
<dbReference type="GO" id="GO:0016020">
    <property type="term" value="C:membrane"/>
    <property type="evidence" value="ECO:0007669"/>
    <property type="project" value="UniProtKB-SubCell"/>
</dbReference>
<keyword evidence="8" id="KW-1185">Reference proteome</keyword>
<evidence type="ECO:0000256" key="6">
    <source>
        <dbReference type="SAM" id="Phobius"/>
    </source>
</evidence>
<sequence length="137" mass="15461">MNKVKNFLEQINVKDIKASTYVSAVVLIFTMVNYVLNIMGKPVININENEIAAWVTAIVGVVGIIYSWYKNQSITHPAQVADDIMKILKDGRITISELEDFIARYSETDLDTEADFDDIEKVPEDDVDDEIDEGSDE</sequence>
<evidence type="ECO:0000256" key="1">
    <source>
        <dbReference type="ARBA" id="ARBA00004370"/>
    </source>
</evidence>
<dbReference type="AlphaFoldDB" id="A0A285PRS2"/>
<evidence type="ECO:0000256" key="3">
    <source>
        <dbReference type="ARBA" id="ARBA00022989"/>
    </source>
</evidence>
<dbReference type="Proteomes" id="UP000217549">
    <property type="component" value="Chromosome I"/>
</dbReference>
<dbReference type="InterPro" id="IPR006479">
    <property type="entry name" value="Holin"/>
</dbReference>